<feature type="compositionally biased region" description="Basic and acidic residues" evidence="1">
    <location>
        <begin position="32"/>
        <end position="43"/>
    </location>
</feature>
<dbReference type="EMBL" id="MH834603">
    <property type="protein sequence ID" value="AYN57280.1"/>
    <property type="molecule type" value="Genomic_DNA"/>
</dbReference>
<evidence type="ECO:0000313" key="3">
    <source>
        <dbReference type="Proteomes" id="UP000277028"/>
    </source>
</evidence>
<evidence type="ECO:0000256" key="1">
    <source>
        <dbReference type="SAM" id="MobiDB-lite"/>
    </source>
</evidence>
<gene>
    <name evidence="2" type="primary">13</name>
    <name evidence="2" type="ORF">PBI_BRIDGETTE_13</name>
</gene>
<sequence length="61" mass="7274">MFIRVKDKTTKHEFDVSEDDWRIAEDIFTPIKSDRFPPVDRPRAPKHYTPTKNVKEVKSDD</sequence>
<protein>
    <submittedName>
        <fullName evidence="2">Uncharacterized protein</fullName>
    </submittedName>
</protein>
<feature type="region of interest" description="Disordered" evidence="1">
    <location>
        <begin position="32"/>
        <end position="61"/>
    </location>
</feature>
<evidence type="ECO:0000313" key="2">
    <source>
        <dbReference type="EMBL" id="AYN57280.1"/>
    </source>
</evidence>
<accession>A0A3G2KEC9</accession>
<organism evidence="2 3">
    <name type="scientific">Arthrobacter phage Bridgette</name>
    <dbReference type="NCBI Taxonomy" id="2419949"/>
    <lineage>
        <taxon>Viruses</taxon>
        <taxon>Duplodnaviria</taxon>
        <taxon>Heunggongvirae</taxon>
        <taxon>Uroviricota</taxon>
        <taxon>Caudoviricetes</taxon>
        <taxon>Bridgettevirus</taxon>
        <taxon>Bridgettevirus bridgette</taxon>
    </lineage>
</organism>
<dbReference type="KEGG" id="vg:55006437"/>
<dbReference type="GeneID" id="55006437"/>
<reference evidence="2 3" key="1">
    <citation type="submission" date="2018-09" db="EMBL/GenBank/DDBJ databases">
        <authorList>
            <person name="Rimple P.A."/>
            <person name="Stoner T.H."/>
            <person name="Garlena R.A."/>
            <person name="Russell D.A."/>
            <person name="Pope W.H."/>
            <person name="Jacobs-Sera D."/>
            <person name="Hatfull G.F."/>
        </authorList>
    </citation>
    <scope>NUCLEOTIDE SEQUENCE [LARGE SCALE GENOMIC DNA]</scope>
</reference>
<proteinExistence type="predicted"/>
<name>A0A3G2KEC9_9CAUD</name>
<dbReference type="Proteomes" id="UP000277028">
    <property type="component" value="Segment"/>
</dbReference>
<keyword evidence="3" id="KW-1185">Reference proteome</keyword>
<dbReference type="RefSeq" id="YP_009815215.1">
    <property type="nucleotide sequence ID" value="NC_048091.1"/>
</dbReference>